<dbReference type="EMBL" id="CAJVRL010000070">
    <property type="protein sequence ID" value="CAG8956520.1"/>
    <property type="molecule type" value="Genomic_DNA"/>
</dbReference>
<proteinExistence type="predicted"/>
<evidence type="ECO:0000313" key="1">
    <source>
        <dbReference type="EMBL" id="CAG8956520.1"/>
    </source>
</evidence>
<comment type="caution">
    <text evidence="1">The sequence shown here is derived from an EMBL/GenBank/DDBJ whole genome shotgun (WGS) entry which is preliminary data.</text>
</comment>
<reference evidence="1" key="1">
    <citation type="submission" date="2021-07" db="EMBL/GenBank/DDBJ databases">
        <authorList>
            <person name="Durling M."/>
        </authorList>
    </citation>
    <scope>NUCLEOTIDE SEQUENCE</scope>
</reference>
<accession>A0A9N9L2I1</accession>
<protein>
    <submittedName>
        <fullName evidence="1">Uncharacterized protein</fullName>
    </submittedName>
</protein>
<sequence length="236" mass="26457">MYHQSFIGEVDHFELNYGRIAVPSVPDEKGRNVEYMLAQAYSLEGDDMEPPIVSNENGGEQAHVEFCPSQHLIIPNDTADQVGPSARSPHKNKKACLRQMLALKQDMIQPPGVLYVASSPRTSLAISEDELCKVRPGYTEAPIFFAKHIHIITRSKRLAATTNTNVISLKLHICHLHGLLQTGHKLIPLLPRLSSLQHEETSNIYKSIHDEKDKKNMNIYSHEIQLRLPATSVKIG</sequence>
<name>A0A9N9L2I1_9HELO</name>
<dbReference type="OrthoDB" id="10425408at2759"/>
<organism evidence="1 2">
    <name type="scientific">Hymenoscyphus fraxineus</name>
    <dbReference type="NCBI Taxonomy" id="746836"/>
    <lineage>
        <taxon>Eukaryota</taxon>
        <taxon>Fungi</taxon>
        <taxon>Dikarya</taxon>
        <taxon>Ascomycota</taxon>
        <taxon>Pezizomycotina</taxon>
        <taxon>Leotiomycetes</taxon>
        <taxon>Helotiales</taxon>
        <taxon>Helotiaceae</taxon>
        <taxon>Hymenoscyphus</taxon>
    </lineage>
</organism>
<evidence type="ECO:0000313" key="2">
    <source>
        <dbReference type="Proteomes" id="UP000696280"/>
    </source>
</evidence>
<dbReference type="AlphaFoldDB" id="A0A9N9L2I1"/>
<keyword evidence="2" id="KW-1185">Reference proteome</keyword>
<dbReference type="Proteomes" id="UP000696280">
    <property type="component" value="Unassembled WGS sequence"/>
</dbReference>
<gene>
    <name evidence="1" type="ORF">HYFRA_00003907</name>
</gene>